<dbReference type="STRING" id="1280837.A0A316V338"/>
<evidence type="ECO:0000313" key="3">
    <source>
        <dbReference type="Proteomes" id="UP000245771"/>
    </source>
</evidence>
<accession>A0A316V338</accession>
<organism evidence="2 3">
    <name type="scientific">Meira miltonrushii</name>
    <dbReference type="NCBI Taxonomy" id="1280837"/>
    <lineage>
        <taxon>Eukaryota</taxon>
        <taxon>Fungi</taxon>
        <taxon>Dikarya</taxon>
        <taxon>Basidiomycota</taxon>
        <taxon>Ustilaginomycotina</taxon>
        <taxon>Exobasidiomycetes</taxon>
        <taxon>Exobasidiales</taxon>
        <taxon>Brachybasidiaceae</taxon>
        <taxon>Meira</taxon>
    </lineage>
</organism>
<dbReference type="EMBL" id="KZ819609">
    <property type="protein sequence ID" value="PWN31408.1"/>
    <property type="molecule type" value="Genomic_DNA"/>
</dbReference>
<name>A0A316V338_9BASI</name>
<proteinExistence type="predicted"/>
<protein>
    <recommendedName>
        <fullName evidence="4">Adhesin domain-containing protein</fullName>
    </recommendedName>
</protein>
<dbReference type="InParanoid" id="A0A316V338"/>
<gene>
    <name evidence="2" type="ORF">FA14DRAFT_95270</name>
</gene>
<dbReference type="OrthoDB" id="3416661at2759"/>
<dbReference type="RefSeq" id="XP_025351710.1">
    <property type="nucleotide sequence ID" value="XM_025503119.1"/>
</dbReference>
<keyword evidence="3" id="KW-1185">Reference proteome</keyword>
<dbReference type="GeneID" id="37024900"/>
<dbReference type="AlphaFoldDB" id="A0A316V338"/>
<reference evidence="2 3" key="1">
    <citation type="journal article" date="2018" name="Mol. Biol. Evol.">
        <title>Broad Genomic Sampling Reveals a Smut Pathogenic Ancestry of the Fungal Clade Ustilaginomycotina.</title>
        <authorList>
            <person name="Kijpornyongpan T."/>
            <person name="Mondo S.J."/>
            <person name="Barry K."/>
            <person name="Sandor L."/>
            <person name="Lee J."/>
            <person name="Lipzen A."/>
            <person name="Pangilinan J."/>
            <person name="LaButti K."/>
            <person name="Hainaut M."/>
            <person name="Henrissat B."/>
            <person name="Grigoriev I.V."/>
            <person name="Spatafora J.W."/>
            <person name="Aime M.C."/>
        </authorList>
    </citation>
    <scope>NUCLEOTIDE SEQUENCE [LARGE SCALE GENOMIC DNA]</scope>
    <source>
        <strain evidence="2 3">MCA 3882</strain>
    </source>
</reference>
<dbReference type="Proteomes" id="UP000245771">
    <property type="component" value="Unassembled WGS sequence"/>
</dbReference>
<sequence>MAIINTKAIEANQEAEQSSRRREAEEYAARNDTLWTQAPPAYEEVASITTSRGNNDVLCQPIQGPSWSEVENVPQKVWLSPHIPQYTCSASFSLSASTATFIRANGTGYNGWLRIGSSSELREDEWKSIHGDAGMNRIGVVIQARFTHRDLLDLISLNKTREERDNQIISEGISLQSGEMGTRINRFVNLTIIAYLPEPIYRTPVGLARDGSSYIPGLDLFTDNLQIIFDGSNSSSKLSFSKIVANTRIPGITLRMNLLANESIVLLSSLGQISDFLSSKTSTLTIAAPKISIVSQNGSIQLSTIIAVDEVNLSTINGGINVTQVAVAKKVSCASREGSLRGQFSAYDNLSLKTTTAMVEVDVIASRDTYKERLRSSGLLAILDPSKEQEILAEQSCTTSWRKLQVAAFTQVGSTSVKFIDQDTETQLLSEVTSMTGLVNVAHSSAFQGKVEFETTIGTIAVHDSFDESEQKRKAFEIDIGHSEAKVGKYVQGRVFSVDPGWDAVGPDRQHAFPLSYSRMYSNIGRIESSFD</sequence>
<evidence type="ECO:0000256" key="1">
    <source>
        <dbReference type="SAM" id="MobiDB-lite"/>
    </source>
</evidence>
<feature type="region of interest" description="Disordered" evidence="1">
    <location>
        <begin position="1"/>
        <end position="30"/>
    </location>
</feature>
<evidence type="ECO:0008006" key="4">
    <source>
        <dbReference type="Google" id="ProtNLM"/>
    </source>
</evidence>
<evidence type="ECO:0000313" key="2">
    <source>
        <dbReference type="EMBL" id="PWN31408.1"/>
    </source>
</evidence>
<feature type="compositionally biased region" description="Basic and acidic residues" evidence="1">
    <location>
        <begin position="17"/>
        <end position="29"/>
    </location>
</feature>